<evidence type="ECO:0000256" key="1">
    <source>
        <dbReference type="SAM" id="MobiDB-lite"/>
    </source>
</evidence>
<feature type="compositionally biased region" description="Basic and acidic residues" evidence="1">
    <location>
        <begin position="1"/>
        <end position="17"/>
    </location>
</feature>
<dbReference type="AlphaFoldDB" id="A0AAD6VJB0"/>
<dbReference type="EMBL" id="JARJCW010000026">
    <property type="protein sequence ID" value="KAJ7211314.1"/>
    <property type="molecule type" value="Genomic_DNA"/>
</dbReference>
<accession>A0AAD6VJB0</accession>
<evidence type="ECO:0000313" key="2">
    <source>
        <dbReference type="EMBL" id="KAJ7211314.1"/>
    </source>
</evidence>
<name>A0AAD6VJB0_9AGAR</name>
<comment type="caution">
    <text evidence="2">The sequence shown here is derived from an EMBL/GenBank/DDBJ whole genome shotgun (WGS) entry which is preliminary data.</text>
</comment>
<reference evidence="2" key="1">
    <citation type="submission" date="2023-03" db="EMBL/GenBank/DDBJ databases">
        <title>Massive genome expansion in bonnet fungi (Mycena s.s.) driven by repeated elements and novel gene families across ecological guilds.</title>
        <authorList>
            <consortium name="Lawrence Berkeley National Laboratory"/>
            <person name="Harder C.B."/>
            <person name="Miyauchi S."/>
            <person name="Viragh M."/>
            <person name="Kuo A."/>
            <person name="Thoen E."/>
            <person name="Andreopoulos B."/>
            <person name="Lu D."/>
            <person name="Skrede I."/>
            <person name="Drula E."/>
            <person name="Henrissat B."/>
            <person name="Morin E."/>
            <person name="Kohler A."/>
            <person name="Barry K."/>
            <person name="LaButti K."/>
            <person name="Morin E."/>
            <person name="Salamov A."/>
            <person name="Lipzen A."/>
            <person name="Mereny Z."/>
            <person name="Hegedus B."/>
            <person name="Baldrian P."/>
            <person name="Stursova M."/>
            <person name="Weitz H."/>
            <person name="Taylor A."/>
            <person name="Grigoriev I.V."/>
            <person name="Nagy L.G."/>
            <person name="Martin F."/>
            <person name="Kauserud H."/>
        </authorList>
    </citation>
    <scope>NUCLEOTIDE SEQUENCE</scope>
    <source>
        <strain evidence="2">9144</strain>
    </source>
</reference>
<dbReference type="Proteomes" id="UP001219525">
    <property type="component" value="Unassembled WGS sequence"/>
</dbReference>
<proteinExistence type="predicted"/>
<evidence type="ECO:0000313" key="3">
    <source>
        <dbReference type="Proteomes" id="UP001219525"/>
    </source>
</evidence>
<keyword evidence="3" id="KW-1185">Reference proteome</keyword>
<sequence length="257" mass="27949">MSQEHRESNENCQRAESEDPISNRKPTALRSSSPNGSPFPRIIQATIDVVPAPATAQASRMPTMLYPDLHETNMQPKNKIEGDLFASKSANACIVAYVRKMFSVAGKDLSENKEKPMTAEEMRGRAREARQAVAERQGGAPESEAAFSEAAYAQPDREEMASINLGFARLYSGTLTKGVRCLTQVYNAALGPAYPRNAKHLVTAVAQTGEHVILTAGELHFEAWHPQGRQTPHEARCTAPAHKASLPSPSAPAHFCT</sequence>
<feature type="region of interest" description="Disordered" evidence="1">
    <location>
        <begin position="1"/>
        <end position="40"/>
    </location>
</feature>
<gene>
    <name evidence="2" type="ORF">GGX14DRAFT_624240</name>
</gene>
<protein>
    <submittedName>
        <fullName evidence="2">Uncharacterized protein</fullName>
    </submittedName>
</protein>
<organism evidence="2 3">
    <name type="scientific">Mycena pura</name>
    <dbReference type="NCBI Taxonomy" id="153505"/>
    <lineage>
        <taxon>Eukaryota</taxon>
        <taxon>Fungi</taxon>
        <taxon>Dikarya</taxon>
        <taxon>Basidiomycota</taxon>
        <taxon>Agaricomycotina</taxon>
        <taxon>Agaricomycetes</taxon>
        <taxon>Agaricomycetidae</taxon>
        <taxon>Agaricales</taxon>
        <taxon>Marasmiineae</taxon>
        <taxon>Mycenaceae</taxon>
        <taxon>Mycena</taxon>
    </lineage>
</organism>